<sequence>MSIRSIIYHHRQFQPWWSLMIIVPVFLLIIVFYMAIAWIVILIGLVAAALFWGLTVEVNKDVVRLYFGFGIIHRSILREHIAMVTQVRNRWWWGFGIRWTPHGWMWNISGLDAVELTYHNGKKFRIGTDEPEALLEALKIV</sequence>
<organism evidence="2">
    <name type="scientific">marine metagenome</name>
    <dbReference type="NCBI Taxonomy" id="408172"/>
    <lineage>
        <taxon>unclassified sequences</taxon>
        <taxon>metagenomes</taxon>
        <taxon>ecological metagenomes</taxon>
    </lineage>
</organism>
<reference evidence="2" key="1">
    <citation type="submission" date="2018-05" db="EMBL/GenBank/DDBJ databases">
        <authorList>
            <person name="Lanie J.A."/>
            <person name="Ng W.-L."/>
            <person name="Kazmierczak K.M."/>
            <person name="Andrzejewski T.M."/>
            <person name="Davidsen T.M."/>
            <person name="Wayne K.J."/>
            <person name="Tettelin H."/>
            <person name="Glass J.I."/>
            <person name="Rusch D."/>
            <person name="Podicherti R."/>
            <person name="Tsui H.-C.T."/>
            <person name="Winkler M.E."/>
        </authorList>
    </citation>
    <scope>NUCLEOTIDE SEQUENCE</scope>
</reference>
<gene>
    <name evidence="2" type="ORF">METZ01_LOCUS158465</name>
</gene>
<proteinExistence type="predicted"/>
<name>A0A382AWC1_9ZZZZ</name>
<protein>
    <recommendedName>
        <fullName evidence="3">DUF304 domain-containing protein</fullName>
    </recommendedName>
</protein>
<keyword evidence="1" id="KW-0472">Membrane</keyword>
<keyword evidence="1" id="KW-0812">Transmembrane</keyword>
<dbReference type="AlphaFoldDB" id="A0A382AWC1"/>
<evidence type="ECO:0000256" key="1">
    <source>
        <dbReference type="SAM" id="Phobius"/>
    </source>
</evidence>
<keyword evidence="1" id="KW-1133">Transmembrane helix</keyword>
<dbReference type="EMBL" id="UINC01027047">
    <property type="protein sequence ID" value="SVB05611.1"/>
    <property type="molecule type" value="Genomic_DNA"/>
</dbReference>
<evidence type="ECO:0000313" key="2">
    <source>
        <dbReference type="EMBL" id="SVB05611.1"/>
    </source>
</evidence>
<evidence type="ECO:0008006" key="3">
    <source>
        <dbReference type="Google" id="ProtNLM"/>
    </source>
</evidence>
<feature type="transmembrane region" description="Helical" evidence="1">
    <location>
        <begin position="21"/>
        <end position="54"/>
    </location>
</feature>
<accession>A0A382AWC1</accession>